<organism evidence="6 7">
    <name type="scientific">Alkalibaculum sporogenes</name>
    <dbReference type="NCBI Taxonomy" id="2655001"/>
    <lineage>
        <taxon>Bacteria</taxon>
        <taxon>Bacillati</taxon>
        <taxon>Bacillota</taxon>
        <taxon>Clostridia</taxon>
        <taxon>Eubacteriales</taxon>
        <taxon>Eubacteriaceae</taxon>
        <taxon>Alkalibaculum</taxon>
    </lineage>
</organism>
<dbReference type="UniPathway" id="UPA00074">
    <property type="reaction ID" value="UER00126"/>
</dbReference>
<proteinExistence type="inferred from homology"/>
<feature type="site" description="Raises pKa of active site His" evidence="4">
    <location>
        <position position="146"/>
    </location>
</feature>
<dbReference type="EMBL" id="WHNX01000005">
    <property type="protein sequence ID" value="MPW24958.1"/>
    <property type="molecule type" value="Genomic_DNA"/>
</dbReference>
<keyword evidence="2 4" id="KW-0808">Transferase</keyword>
<dbReference type="HAMAP" id="MF_01930">
    <property type="entry name" value="PurN"/>
    <property type="match status" value="1"/>
</dbReference>
<feature type="binding site" evidence="4">
    <location>
        <begin position="14"/>
        <end position="16"/>
    </location>
    <ligand>
        <name>N(1)-(5-phospho-beta-D-ribosyl)glycinamide</name>
        <dbReference type="ChEBI" id="CHEBI:143788"/>
    </ligand>
</feature>
<dbReference type="Pfam" id="PF00551">
    <property type="entry name" value="Formyl_trans_N"/>
    <property type="match status" value="1"/>
</dbReference>
<feature type="domain" description="Formyl transferase N-terminal" evidence="5">
    <location>
        <begin position="4"/>
        <end position="180"/>
    </location>
</feature>
<evidence type="ECO:0000313" key="7">
    <source>
        <dbReference type="Proteomes" id="UP000440004"/>
    </source>
</evidence>
<evidence type="ECO:0000256" key="1">
    <source>
        <dbReference type="ARBA" id="ARBA00005054"/>
    </source>
</evidence>
<gene>
    <name evidence="4" type="primary">purN</name>
    <name evidence="6" type="ORF">GC105_04040</name>
</gene>
<keyword evidence="7" id="KW-1185">Reference proteome</keyword>
<keyword evidence="3 4" id="KW-0658">Purine biosynthesis</keyword>
<dbReference type="AlphaFoldDB" id="A0A6A7K686"/>
<evidence type="ECO:0000256" key="4">
    <source>
        <dbReference type="HAMAP-Rule" id="MF_01930"/>
    </source>
</evidence>
<feature type="binding site" evidence="4">
    <location>
        <position position="60"/>
    </location>
    <ligand>
        <name>(6R)-10-formyltetrahydrofolate</name>
        <dbReference type="ChEBI" id="CHEBI:195366"/>
    </ligand>
</feature>
<comment type="catalytic activity">
    <reaction evidence="4">
        <text>N(1)-(5-phospho-beta-D-ribosyl)glycinamide + (6R)-10-formyltetrahydrofolate = N(2)-formyl-N(1)-(5-phospho-beta-D-ribosyl)glycinamide + (6S)-5,6,7,8-tetrahydrofolate + H(+)</text>
        <dbReference type="Rhea" id="RHEA:15053"/>
        <dbReference type="ChEBI" id="CHEBI:15378"/>
        <dbReference type="ChEBI" id="CHEBI:57453"/>
        <dbReference type="ChEBI" id="CHEBI:143788"/>
        <dbReference type="ChEBI" id="CHEBI:147286"/>
        <dbReference type="ChEBI" id="CHEBI:195366"/>
        <dbReference type="EC" id="2.1.2.2"/>
    </reaction>
</comment>
<reference evidence="6 7" key="1">
    <citation type="submission" date="2019-10" db="EMBL/GenBank/DDBJ databases">
        <title>Alkalibaculum tamaniensis sp.nov., a new alkaliphilic acetogen, isolated on methoxylated aromatics from a mud volcano.</title>
        <authorList>
            <person name="Khomyakova M.A."/>
            <person name="Merkel A.Y."/>
            <person name="Bonch-Osmolovskaya E.A."/>
            <person name="Slobodkin A.I."/>
        </authorList>
    </citation>
    <scope>NUCLEOTIDE SEQUENCE [LARGE SCALE GENOMIC DNA]</scope>
    <source>
        <strain evidence="6 7">M08DMB</strain>
    </source>
</reference>
<feature type="active site" description="Proton donor" evidence="4">
    <location>
        <position position="105"/>
    </location>
</feature>
<dbReference type="InterPro" id="IPR002376">
    <property type="entry name" value="Formyl_transf_N"/>
</dbReference>
<comment type="similarity">
    <text evidence="4">Belongs to the GART family.</text>
</comment>
<dbReference type="InterPro" id="IPR004607">
    <property type="entry name" value="GART"/>
</dbReference>
<dbReference type="InterPro" id="IPR036477">
    <property type="entry name" value="Formyl_transf_N_sf"/>
</dbReference>
<dbReference type="PANTHER" id="PTHR43369">
    <property type="entry name" value="PHOSPHORIBOSYLGLYCINAMIDE FORMYLTRANSFERASE"/>
    <property type="match status" value="1"/>
</dbReference>
<protein>
    <recommendedName>
        <fullName evidence="4">Phosphoribosylglycinamide formyltransferase</fullName>
        <ecNumber evidence="4">2.1.2.2</ecNumber>
    </recommendedName>
    <alternativeName>
        <fullName evidence="4">5'-phosphoribosylglycinamide transformylase</fullName>
    </alternativeName>
    <alternativeName>
        <fullName evidence="4">GAR transformylase</fullName>
        <shortName evidence="4">GART</shortName>
    </alternativeName>
</protein>
<dbReference type="GO" id="GO:0004644">
    <property type="term" value="F:phosphoribosylglycinamide formyltransferase activity"/>
    <property type="evidence" value="ECO:0007669"/>
    <property type="project" value="UniProtKB-UniRule"/>
</dbReference>
<comment type="function">
    <text evidence="4">Catalyzes the transfer of a formyl group from 10-formyltetrahydrofolate to 5-phospho-ribosyl-glycinamide (GAR), producing 5-phospho-ribosyl-N-formylglycinamide (FGAR) and tetrahydrofolate.</text>
</comment>
<dbReference type="GO" id="GO:0005829">
    <property type="term" value="C:cytosol"/>
    <property type="evidence" value="ECO:0007669"/>
    <property type="project" value="TreeGrafter"/>
</dbReference>
<feature type="binding site" evidence="4">
    <location>
        <position position="103"/>
    </location>
    <ligand>
        <name>(6R)-10-formyltetrahydrofolate</name>
        <dbReference type="ChEBI" id="CHEBI:195366"/>
    </ligand>
</feature>
<comment type="pathway">
    <text evidence="1 4">Purine metabolism; IMP biosynthesis via de novo pathway; N(2)-formyl-N(1)-(5-phospho-D-ribosyl)glycinamide from N(1)-(5-phospho-D-ribosyl)glycinamide (10-formyl THF route): step 1/1.</text>
</comment>
<dbReference type="CDD" id="cd08645">
    <property type="entry name" value="FMT_core_GART"/>
    <property type="match status" value="1"/>
</dbReference>
<accession>A0A6A7K686</accession>
<dbReference type="Proteomes" id="UP000440004">
    <property type="component" value="Unassembled WGS sequence"/>
</dbReference>
<evidence type="ECO:0000259" key="5">
    <source>
        <dbReference type="Pfam" id="PF00551"/>
    </source>
</evidence>
<evidence type="ECO:0000256" key="3">
    <source>
        <dbReference type="ARBA" id="ARBA00022755"/>
    </source>
</evidence>
<sequence>MALKKIAVFISGGGSNLQVLIDEIHQKYGEIVLVLSSNSNAHGLMRGKNNEIKSIVFDSKESDFDEKVIAILEENHVDFIVLAGYLKIISSKLVNKYPGKIINIHPSLIPSFCGANHYGLKVHEKAIEYGVKISGATVHFVDEGADTGPIIMQKTVSVDYEDTAETLQKKVLDIEHYILCVSVKKMCEDKLILKGRKVKVL</sequence>
<name>A0A6A7K686_9FIRM</name>
<dbReference type="EC" id="2.1.2.2" evidence="4"/>
<dbReference type="Gene3D" id="3.40.50.170">
    <property type="entry name" value="Formyl transferase, N-terminal domain"/>
    <property type="match status" value="1"/>
</dbReference>
<dbReference type="PANTHER" id="PTHR43369:SF2">
    <property type="entry name" value="PHOSPHORIBOSYLGLYCINAMIDE FORMYLTRANSFERASE"/>
    <property type="match status" value="1"/>
</dbReference>
<evidence type="ECO:0000256" key="2">
    <source>
        <dbReference type="ARBA" id="ARBA00022679"/>
    </source>
</evidence>
<dbReference type="RefSeq" id="WP_152801978.1">
    <property type="nucleotide sequence ID" value="NZ_WHNX01000005.1"/>
</dbReference>
<dbReference type="GO" id="GO:0006189">
    <property type="term" value="P:'de novo' IMP biosynthetic process"/>
    <property type="evidence" value="ECO:0007669"/>
    <property type="project" value="UniProtKB-UniRule"/>
</dbReference>
<feature type="binding site" evidence="4">
    <location>
        <begin position="86"/>
        <end position="89"/>
    </location>
    <ligand>
        <name>(6R)-10-formyltetrahydrofolate</name>
        <dbReference type="ChEBI" id="CHEBI:195366"/>
    </ligand>
</feature>
<comment type="caution">
    <text evidence="6">The sequence shown here is derived from an EMBL/GenBank/DDBJ whole genome shotgun (WGS) entry which is preliminary data.</text>
</comment>
<evidence type="ECO:0000313" key="6">
    <source>
        <dbReference type="EMBL" id="MPW24958.1"/>
    </source>
</evidence>
<dbReference type="NCBIfam" id="TIGR00639">
    <property type="entry name" value="PurN"/>
    <property type="match status" value="1"/>
</dbReference>
<dbReference type="SUPFAM" id="SSF53328">
    <property type="entry name" value="Formyltransferase"/>
    <property type="match status" value="1"/>
</dbReference>